<evidence type="ECO:0000256" key="8">
    <source>
        <dbReference type="ARBA" id="ARBA00022801"/>
    </source>
</evidence>
<dbReference type="Pfam" id="PF01149">
    <property type="entry name" value="Fapy_DNA_glyco"/>
    <property type="match status" value="1"/>
</dbReference>
<dbReference type="GO" id="GO:0006284">
    <property type="term" value="P:base-excision repair"/>
    <property type="evidence" value="ECO:0007669"/>
    <property type="project" value="InterPro"/>
</dbReference>
<evidence type="ECO:0000256" key="10">
    <source>
        <dbReference type="ARBA" id="ARBA00023125"/>
    </source>
</evidence>
<dbReference type="GO" id="GO:0034039">
    <property type="term" value="F:8-oxo-7,8-dihydroguanine DNA N-glycosylase activity"/>
    <property type="evidence" value="ECO:0007669"/>
    <property type="project" value="TreeGrafter"/>
</dbReference>
<gene>
    <name evidence="19" type="ORF">A2822_00420</name>
</gene>
<dbReference type="FunFam" id="1.10.8.50:FF:000003">
    <property type="entry name" value="Formamidopyrimidine-DNA glycosylase"/>
    <property type="match status" value="1"/>
</dbReference>
<dbReference type="Pfam" id="PF06831">
    <property type="entry name" value="H2TH"/>
    <property type="match status" value="1"/>
</dbReference>
<evidence type="ECO:0000256" key="5">
    <source>
        <dbReference type="ARBA" id="ARBA00022723"/>
    </source>
</evidence>
<evidence type="ECO:0000256" key="16">
    <source>
        <dbReference type="PROSITE-ProRule" id="PRU00391"/>
    </source>
</evidence>
<dbReference type="NCBIfam" id="NF002211">
    <property type="entry name" value="PRK01103.1"/>
    <property type="match status" value="1"/>
</dbReference>
<protein>
    <submittedName>
        <fullName evidence="19">DNA-formamidopyrimidine glycosylase</fullName>
    </submittedName>
</protein>
<feature type="domain" description="FPG-type" evidence="17">
    <location>
        <begin position="254"/>
        <end position="288"/>
    </location>
</feature>
<dbReference type="InterPro" id="IPR020629">
    <property type="entry name" value="FPG_Glyclase"/>
</dbReference>
<proteinExistence type="inferred from homology"/>
<evidence type="ECO:0000256" key="7">
    <source>
        <dbReference type="ARBA" id="ARBA00022771"/>
    </source>
</evidence>
<dbReference type="PANTHER" id="PTHR22993">
    <property type="entry name" value="FORMAMIDOPYRIMIDINE-DNA GLYCOSYLASE"/>
    <property type="match status" value="1"/>
</dbReference>
<evidence type="ECO:0000256" key="12">
    <source>
        <dbReference type="ARBA" id="ARBA00023239"/>
    </source>
</evidence>
<dbReference type="InterPro" id="IPR012319">
    <property type="entry name" value="FPG_cat"/>
</dbReference>
<comment type="catalytic activity">
    <reaction evidence="15">
        <text>2'-deoxyribonucleotide-(2'-deoxyribose 5'-phosphate)-2'-deoxyribonucleotide-DNA = a 3'-end 2'-deoxyribonucleotide-(2,3-dehydro-2,3-deoxyribose 5'-phosphate)-DNA + a 5'-end 5'-phospho-2'-deoxyribonucleoside-DNA + H(+)</text>
        <dbReference type="Rhea" id="RHEA:66592"/>
        <dbReference type="Rhea" id="RHEA-COMP:13180"/>
        <dbReference type="Rhea" id="RHEA-COMP:16897"/>
        <dbReference type="Rhea" id="RHEA-COMP:17067"/>
        <dbReference type="ChEBI" id="CHEBI:15378"/>
        <dbReference type="ChEBI" id="CHEBI:136412"/>
        <dbReference type="ChEBI" id="CHEBI:157695"/>
        <dbReference type="ChEBI" id="CHEBI:167181"/>
        <dbReference type="EC" id="4.2.99.18"/>
    </reaction>
</comment>
<evidence type="ECO:0000313" key="20">
    <source>
        <dbReference type="Proteomes" id="UP000178774"/>
    </source>
</evidence>
<sequence>MPELPEVQTTVNGLQKKVLGGTFIDVWTDWEKMVKRPARFKEFKKQLKGRSILRVWRRAKNVVFELLGGYSLLIHMKMTGHLLVGIWNLESGIWKSVEDGPLKEKINGYLHIIFFLDNGKMIALSDMRKFAKVELVKTEDLHKEFEGLGPEPLEKSFTFEKFQALFTRRRGKVKQVIMVPQFIAGIGNIYASEALWEAKIHPVKDISKLGRKELRVLYNAIRKVLALGVEFGGDSFSDYRDVDGNKGKFEGKKKVYQRTGQPCLRCITLIKRLKIGQRSSFYCPACQTLNPKF</sequence>
<keyword evidence="11" id="KW-0234">DNA repair</keyword>
<evidence type="ECO:0000256" key="13">
    <source>
        <dbReference type="ARBA" id="ARBA00023268"/>
    </source>
</evidence>
<keyword evidence="13" id="KW-0511">Multifunctional enzyme</keyword>
<evidence type="ECO:0000256" key="14">
    <source>
        <dbReference type="ARBA" id="ARBA00023295"/>
    </source>
</evidence>
<accession>A0A1G2HSE6</accession>
<evidence type="ECO:0000259" key="17">
    <source>
        <dbReference type="PROSITE" id="PS51066"/>
    </source>
</evidence>
<reference evidence="19 20" key="1">
    <citation type="journal article" date="2016" name="Nat. Commun.">
        <title>Thousands of microbial genomes shed light on interconnected biogeochemical processes in an aquifer system.</title>
        <authorList>
            <person name="Anantharaman K."/>
            <person name="Brown C.T."/>
            <person name="Hug L.A."/>
            <person name="Sharon I."/>
            <person name="Castelle C.J."/>
            <person name="Probst A.J."/>
            <person name="Thomas B.C."/>
            <person name="Singh A."/>
            <person name="Wilkins M.J."/>
            <person name="Karaoz U."/>
            <person name="Brodie E.L."/>
            <person name="Williams K.H."/>
            <person name="Hubbard S.S."/>
            <person name="Banfield J.F."/>
        </authorList>
    </citation>
    <scope>NUCLEOTIDE SEQUENCE [LARGE SCALE GENOMIC DNA]</scope>
</reference>
<evidence type="ECO:0000256" key="11">
    <source>
        <dbReference type="ARBA" id="ARBA00023204"/>
    </source>
</evidence>
<dbReference type="GO" id="GO:0008270">
    <property type="term" value="F:zinc ion binding"/>
    <property type="evidence" value="ECO:0007669"/>
    <property type="project" value="UniProtKB-KW"/>
</dbReference>
<evidence type="ECO:0000256" key="15">
    <source>
        <dbReference type="ARBA" id="ARBA00044632"/>
    </source>
</evidence>
<evidence type="ECO:0000256" key="3">
    <source>
        <dbReference type="ARBA" id="ARBA00009409"/>
    </source>
</evidence>
<dbReference type="SUPFAM" id="SSF57716">
    <property type="entry name" value="Glucocorticoid receptor-like (DNA-binding domain)"/>
    <property type="match status" value="1"/>
</dbReference>
<dbReference type="PANTHER" id="PTHR22993:SF9">
    <property type="entry name" value="FORMAMIDOPYRIMIDINE-DNA GLYCOSYLASE"/>
    <property type="match status" value="1"/>
</dbReference>
<keyword evidence="7 16" id="KW-0863">Zinc-finger</keyword>
<keyword evidence="10" id="KW-0238">DNA-binding</keyword>
<keyword evidence="12" id="KW-0456">Lyase</keyword>
<dbReference type="Gene3D" id="1.10.8.50">
    <property type="match status" value="1"/>
</dbReference>
<evidence type="ECO:0000256" key="1">
    <source>
        <dbReference type="ARBA" id="ARBA00001668"/>
    </source>
</evidence>
<evidence type="ECO:0000256" key="2">
    <source>
        <dbReference type="ARBA" id="ARBA00001947"/>
    </source>
</evidence>
<dbReference type="InterPro" id="IPR035937">
    <property type="entry name" value="FPG_N"/>
</dbReference>
<comment type="caution">
    <text evidence="19">The sequence shown here is derived from an EMBL/GenBank/DDBJ whole genome shotgun (WGS) entry which is preliminary data.</text>
</comment>
<dbReference type="InterPro" id="IPR000214">
    <property type="entry name" value="Znf_DNA_glyclase/AP_lyase"/>
</dbReference>
<dbReference type="CDD" id="cd08966">
    <property type="entry name" value="EcFpg-like_N"/>
    <property type="match status" value="1"/>
</dbReference>
<dbReference type="GO" id="GO:0003684">
    <property type="term" value="F:damaged DNA binding"/>
    <property type="evidence" value="ECO:0007669"/>
    <property type="project" value="InterPro"/>
</dbReference>
<dbReference type="InterPro" id="IPR010663">
    <property type="entry name" value="Znf_FPG/IleRS"/>
</dbReference>
<feature type="domain" description="Formamidopyrimidine-DNA glycosylase catalytic" evidence="18">
    <location>
        <begin position="2"/>
        <end position="131"/>
    </location>
</feature>
<evidence type="ECO:0000256" key="6">
    <source>
        <dbReference type="ARBA" id="ARBA00022763"/>
    </source>
</evidence>
<dbReference type="SMART" id="SM00898">
    <property type="entry name" value="Fapy_DNA_glyco"/>
    <property type="match status" value="1"/>
</dbReference>
<dbReference type="InterPro" id="IPR015886">
    <property type="entry name" value="H2TH_FPG"/>
</dbReference>
<keyword evidence="6" id="KW-0227">DNA damage</keyword>
<keyword evidence="8" id="KW-0378">Hydrolase</keyword>
<evidence type="ECO:0000256" key="4">
    <source>
        <dbReference type="ARBA" id="ARBA00011245"/>
    </source>
</evidence>
<dbReference type="InterPro" id="IPR010979">
    <property type="entry name" value="Ribosomal_uS13-like_H2TH"/>
</dbReference>
<organism evidence="19 20">
    <name type="scientific">Candidatus Staskawiczbacteria bacterium RIFCSPHIGHO2_01_FULL_41_41</name>
    <dbReference type="NCBI Taxonomy" id="1802203"/>
    <lineage>
        <taxon>Bacteria</taxon>
        <taxon>Candidatus Staskawicziibacteriota</taxon>
    </lineage>
</organism>
<dbReference type="Pfam" id="PF06827">
    <property type="entry name" value="zf-FPG_IleRS"/>
    <property type="match status" value="1"/>
</dbReference>
<dbReference type="PROSITE" id="PS51068">
    <property type="entry name" value="FPG_CAT"/>
    <property type="match status" value="1"/>
</dbReference>
<evidence type="ECO:0000256" key="9">
    <source>
        <dbReference type="ARBA" id="ARBA00022833"/>
    </source>
</evidence>
<keyword evidence="14" id="KW-0326">Glycosidase</keyword>
<dbReference type="EMBL" id="MHOP01000028">
    <property type="protein sequence ID" value="OGZ65140.1"/>
    <property type="molecule type" value="Genomic_DNA"/>
</dbReference>
<comment type="subunit">
    <text evidence="4">Monomer.</text>
</comment>
<comment type="similarity">
    <text evidence="3">Belongs to the FPG family.</text>
</comment>
<dbReference type="Proteomes" id="UP000178774">
    <property type="component" value="Unassembled WGS sequence"/>
</dbReference>
<dbReference type="AlphaFoldDB" id="A0A1G2HSE6"/>
<keyword evidence="5" id="KW-0479">Metal-binding</keyword>
<comment type="cofactor">
    <cofactor evidence="2">
        <name>Zn(2+)</name>
        <dbReference type="ChEBI" id="CHEBI:29105"/>
    </cofactor>
</comment>
<dbReference type="SUPFAM" id="SSF81624">
    <property type="entry name" value="N-terminal domain of MutM-like DNA repair proteins"/>
    <property type="match status" value="1"/>
</dbReference>
<dbReference type="PROSITE" id="PS51066">
    <property type="entry name" value="ZF_FPG_2"/>
    <property type="match status" value="1"/>
</dbReference>
<dbReference type="SMART" id="SM01232">
    <property type="entry name" value="H2TH"/>
    <property type="match status" value="1"/>
</dbReference>
<keyword evidence="9" id="KW-0862">Zinc</keyword>
<dbReference type="Gene3D" id="3.20.190.10">
    <property type="entry name" value="MutM-like, N-terminal"/>
    <property type="match status" value="1"/>
</dbReference>
<comment type="catalytic activity">
    <reaction evidence="1">
        <text>Hydrolysis of DNA containing ring-opened 7-methylguanine residues, releasing 2,6-diamino-4-hydroxy-5-(N-methyl)formamidopyrimidine.</text>
        <dbReference type="EC" id="3.2.2.23"/>
    </reaction>
</comment>
<dbReference type="GO" id="GO:0140078">
    <property type="term" value="F:class I DNA-(apurinic or apyrimidinic site) endonuclease activity"/>
    <property type="evidence" value="ECO:0007669"/>
    <property type="project" value="UniProtKB-EC"/>
</dbReference>
<name>A0A1G2HSE6_9BACT</name>
<dbReference type="SUPFAM" id="SSF46946">
    <property type="entry name" value="S13-like H2TH domain"/>
    <property type="match status" value="1"/>
</dbReference>
<evidence type="ECO:0000259" key="18">
    <source>
        <dbReference type="PROSITE" id="PS51068"/>
    </source>
</evidence>
<evidence type="ECO:0000313" key="19">
    <source>
        <dbReference type="EMBL" id="OGZ65140.1"/>
    </source>
</evidence>
<dbReference type="NCBIfam" id="TIGR00577">
    <property type="entry name" value="fpg"/>
    <property type="match status" value="1"/>
</dbReference>